<protein>
    <submittedName>
        <fullName evidence="3">DUF1281 domain-containing protein</fullName>
    </submittedName>
    <submittedName>
        <fullName evidence="4">YfaB</fullName>
    </submittedName>
</protein>
<dbReference type="EMBL" id="UGXC01000001">
    <property type="protein sequence ID" value="SUG27924.1"/>
    <property type="molecule type" value="Genomic_DNA"/>
</dbReference>
<organism evidence="4 5">
    <name type="scientific">Salmonella enterica subsp. arizonae</name>
    <dbReference type="NCBI Taxonomy" id="59203"/>
    <lineage>
        <taxon>Bacteria</taxon>
        <taxon>Pseudomonadati</taxon>
        <taxon>Pseudomonadota</taxon>
        <taxon>Gammaproteobacteria</taxon>
        <taxon>Enterobacterales</taxon>
        <taxon>Enterobacteriaceae</taxon>
        <taxon>Salmonella</taxon>
    </lineage>
</organism>
<evidence type="ECO:0000259" key="1">
    <source>
        <dbReference type="Pfam" id="PF06924"/>
    </source>
</evidence>
<dbReference type="Gene3D" id="1.10.3530.10">
    <property type="entry name" value="Api92-like"/>
    <property type="match status" value="1"/>
</dbReference>
<dbReference type="Gene3D" id="3.30.70.1270">
    <property type="entry name" value="Api92-like domains"/>
    <property type="match status" value="1"/>
</dbReference>
<dbReference type="Pfam" id="PF06924">
    <property type="entry name" value="DUF1281"/>
    <property type="match status" value="1"/>
</dbReference>
<evidence type="ECO:0000259" key="2">
    <source>
        <dbReference type="Pfam" id="PF18406"/>
    </source>
</evidence>
<accession>A0A379SI40</accession>
<feature type="domain" description="YubB ferredoxin-like" evidence="2">
    <location>
        <begin position="209"/>
        <end position="294"/>
    </location>
</feature>
<proteinExistence type="predicted"/>
<dbReference type="Proteomes" id="UP000255443">
    <property type="component" value="Unassembled WGS sequence"/>
</dbReference>
<reference evidence="3" key="2">
    <citation type="submission" date="2018-07" db="EMBL/GenBank/DDBJ databases">
        <authorList>
            <consortium name="GenomeTrakr network: Whole genome sequencing for foodborne pathogen traceback"/>
        </authorList>
    </citation>
    <scope>NUCLEOTIDE SEQUENCE</scope>
    <source>
        <strain evidence="3">FDA00001204</strain>
    </source>
</reference>
<gene>
    <name evidence="3" type="ORF">AHX45_22490</name>
    <name evidence="4" type="ORF">NCTC7303_00029</name>
</gene>
<sequence>MPNWCCNRMRFSAVPEQTAAIKALAEGAVTPFYRRATEEGIQLFVAGCVGLLQVTEEIQFIPYPALTATGIGVLSPENLAFTRWLTQLQDGVLLDEKNSQVLHEIWLQSGIGGRRWETLSDSTRNEISRLYAYKCHDWCGIWDRKDVAVWWTQLCDNPLPARTNPFDLLLVLPSRLDVEINGFNGKLLDGIPSAYNCYLSQYGTKWPVGYELNICSQGSDFIVIDFDTPWSPVSEEVVAELSKRYGCEVEHWFVEQGCNYCGYARYVKGETEVYITDELEWGNADPDDEDSFQDITGPEWIINNVAHFGG</sequence>
<dbReference type="InterPro" id="IPR041329">
    <property type="entry name" value="YubB_C"/>
</dbReference>
<name>A0A379SI40_SALER</name>
<evidence type="ECO:0000313" key="5">
    <source>
        <dbReference type="Proteomes" id="UP000255443"/>
    </source>
</evidence>
<feature type="domain" description="DUF1281" evidence="1">
    <location>
        <begin position="30"/>
        <end position="206"/>
    </location>
</feature>
<evidence type="ECO:0000313" key="4">
    <source>
        <dbReference type="EMBL" id="SUG27924.1"/>
    </source>
</evidence>
<dbReference type="Pfam" id="PF18406">
    <property type="entry name" value="DUF1281_C"/>
    <property type="match status" value="1"/>
</dbReference>
<evidence type="ECO:0000313" key="3">
    <source>
        <dbReference type="EMBL" id="EDH0572779.1"/>
    </source>
</evidence>
<reference evidence="4 5" key="1">
    <citation type="submission" date="2018-06" db="EMBL/GenBank/DDBJ databases">
        <authorList>
            <consortium name="Pathogen Informatics"/>
            <person name="Doyle S."/>
        </authorList>
    </citation>
    <scope>NUCLEOTIDE SEQUENCE [LARGE SCALE GENOMIC DNA]</scope>
    <source>
        <strain evidence="4 5">NCTC7303</strain>
    </source>
</reference>
<dbReference type="EMBL" id="AAMGFJ010000059">
    <property type="protein sequence ID" value="EDH0572779.1"/>
    <property type="molecule type" value="Genomic_DNA"/>
</dbReference>
<dbReference type="AlphaFoldDB" id="A0A379SI40"/>
<dbReference type="InterPro" id="IPR009694">
    <property type="entry name" value="DUF1281"/>
</dbReference>
<dbReference type="InterPro" id="IPR023136">
    <property type="entry name" value="Api92-like_dom_sf"/>
</dbReference>
<dbReference type="SUPFAM" id="SSF160940">
    <property type="entry name" value="Api92-like"/>
    <property type="match status" value="1"/>
</dbReference>